<protein>
    <submittedName>
        <fullName evidence="1">GpW protein</fullName>
    </submittedName>
</protein>
<evidence type="ECO:0000313" key="1">
    <source>
        <dbReference type="EMBL" id="VFJ45824.1"/>
    </source>
</evidence>
<dbReference type="InterPro" id="IPR004174">
    <property type="entry name" value="GpW"/>
</dbReference>
<dbReference type="EMBL" id="CAADEZ010000029">
    <property type="protein sequence ID" value="VFJ45824.1"/>
    <property type="molecule type" value="Genomic_DNA"/>
</dbReference>
<reference evidence="1" key="1">
    <citation type="submission" date="2019-02" db="EMBL/GenBank/DDBJ databases">
        <authorList>
            <person name="Gruber-Vodicka R. H."/>
            <person name="Seah K. B. B."/>
        </authorList>
    </citation>
    <scope>NUCLEOTIDE SEQUENCE</scope>
    <source>
        <strain evidence="1">BECK_BZ163</strain>
        <strain evidence="3">BECK_BZ164</strain>
        <strain evidence="2">BECK_BZ165</strain>
    </source>
</reference>
<name>A0A450S2F4_9GAMM</name>
<dbReference type="EMBL" id="CAADFL010000719">
    <property type="protein sequence ID" value="VFK20705.1"/>
    <property type="molecule type" value="Genomic_DNA"/>
</dbReference>
<dbReference type="Gene3D" id="3.30.1580.10">
    <property type="entry name" value="Head-to-tail joining protein W"/>
    <property type="match status" value="1"/>
</dbReference>
<evidence type="ECO:0000313" key="3">
    <source>
        <dbReference type="EMBL" id="VFK20705.1"/>
    </source>
</evidence>
<dbReference type="InterPro" id="IPR036626">
    <property type="entry name" value="GpW_sf"/>
</dbReference>
<gene>
    <name evidence="1" type="ORF">BECKFM1743A_GA0114220_1002925</name>
    <name evidence="3" type="ORF">BECKFM1743B_GA0114221_107193</name>
    <name evidence="2" type="ORF">BECKFM1743C_GA0114222_1003225</name>
</gene>
<dbReference type="EMBL" id="CAADFA010000032">
    <property type="protein sequence ID" value="VFJ45991.1"/>
    <property type="molecule type" value="Genomic_DNA"/>
</dbReference>
<proteinExistence type="predicted"/>
<dbReference type="Pfam" id="PF02831">
    <property type="entry name" value="gpW"/>
    <property type="match status" value="1"/>
</dbReference>
<evidence type="ECO:0000313" key="2">
    <source>
        <dbReference type="EMBL" id="VFJ45991.1"/>
    </source>
</evidence>
<organism evidence="1">
    <name type="scientific">Candidatus Kentrum sp. FM</name>
    <dbReference type="NCBI Taxonomy" id="2126340"/>
    <lineage>
        <taxon>Bacteria</taxon>
        <taxon>Pseudomonadati</taxon>
        <taxon>Pseudomonadota</taxon>
        <taxon>Gammaproteobacteria</taxon>
        <taxon>Candidatus Kentrum</taxon>
    </lineage>
</organism>
<dbReference type="GO" id="GO:0019058">
    <property type="term" value="P:viral life cycle"/>
    <property type="evidence" value="ECO:0007669"/>
    <property type="project" value="InterPro"/>
</dbReference>
<accession>A0A450S2F4</accession>
<sequence>MTDCQQRLTEAREAMHQLGTGAQAVEVDVEGQRVRYVQARRGDLQRYIRHLEAECGGASARTARRSPVICLFSAQLRGLIEFHKPSIPL</sequence>
<dbReference type="SUPFAM" id="SSF64210">
    <property type="entry name" value="Head-to-tail joining protein W, gpW"/>
    <property type="match status" value="1"/>
</dbReference>
<dbReference type="AlphaFoldDB" id="A0A450S2F4"/>